<feature type="site" description="Important for substrate specificity" evidence="4">
    <location>
        <position position="71"/>
    </location>
</feature>
<feature type="site" description="Important for substrate specificity" evidence="4">
    <location>
        <position position="10"/>
    </location>
</feature>
<keyword evidence="6" id="KW-1185">Reference proteome</keyword>
<keyword evidence="3 4" id="KW-0546">Nucleotide metabolism</keyword>
<evidence type="ECO:0000313" key="5">
    <source>
        <dbReference type="EMBL" id="MEZ0476567.1"/>
    </source>
</evidence>
<comment type="catalytic activity">
    <reaction evidence="4">
        <text>dTTP + H2O = dTMP + diphosphate + H(+)</text>
        <dbReference type="Rhea" id="RHEA:28534"/>
        <dbReference type="ChEBI" id="CHEBI:15377"/>
        <dbReference type="ChEBI" id="CHEBI:15378"/>
        <dbReference type="ChEBI" id="CHEBI:33019"/>
        <dbReference type="ChEBI" id="CHEBI:37568"/>
        <dbReference type="ChEBI" id="CHEBI:63528"/>
        <dbReference type="EC" id="3.6.1.9"/>
    </reaction>
</comment>
<accession>A0ABV4HY13</accession>
<keyword evidence="4" id="KW-0963">Cytoplasm</keyword>
<protein>
    <recommendedName>
        <fullName evidence="4">dTTP/UTP pyrophosphatase</fullName>
        <shortName evidence="4">dTTPase/UTPase</shortName>
        <ecNumber evidence="4">3.6.1.9</ecNumber>
    </recommendedName>
    <alternativeName>
        <fullName evidence="4">Nucleoside triphosphate pyrophosphatase</fullName>
    </alternativeName>
    <alternativeName>
        <fullName evidence="4">Nucleotide pyrophosphatase</fullName>
        <shortName evidence="4">Nucleotide PPase</shortName>
    </alternativeName>
</protein>
<comment type="caution">
    <text evidence="5">The sequence shown here is derived from an EMBL/GenBank/DDBJ whole genome shotgun (WGS) entry which is preliminary data.</text>
</comment>
<dbReference type="NCBIfam" id="TIGR00172">
    <property type="entry name" value="maf"/>
    <property type="match status" value="1"/>
</dbReference>
<dbReference type="Pfam" id="PF02545">
    <property type="entry name" value="Maf"/>
    <property type="match status" value="1"/>
</dbReference>
<comment type="function">
    <text evidence="4">Nucleoside triphosphate pyrophosphatase that hydrolyzes dTTP and UTP. May have a dual role in cell division arrest and in preventing the incorporation of modified nucleotides into cellular nucleic acids.</text>
</comment>
<dbReference type="PANTHER" id="PTHR43213:SF5">
    <property type="entry name" value="BIFUNCTIONAL DTTP_UTP PYROPHOSPHATASE_METHYLTRANSFERASE PROTEIN-RELATED"/>
    <property type="match status" value="1"/>
</dbReference>
<comment type="subcellular location">
    <subcellularLocation>
        <location evidence="4">Cytoplasm</location>
    </subcellularLocation>
</comment>
<evidence type="ECO:0000256" key="3">
    <source>
        <dbReference type="ARBA" id="ARBA00023080"/>
    </source>
</evidence>
<name>A0ABV4HY13_9GAMM</name>
<proteinExistence type="inferred from homology"/>
<dbReference type="RefSeq" id="WP_370564834.1">
    <property type="nucleotide sequence ID" value="NZ_JBFWIB010000010.1"/>
</dbReference>
<dbReference type="CDD" id="cd00555">
    <property type="entry name" value="Maf"/>
    <property type="match status" value="1"/>
</dbReference>
<comment type="caution">
    <text evidence="4">Lacks conserved residue(s) required for the propagation of feature annotation.</text>
</comment>
<evidence type="ECO:0000256" key="4">
    <source>
        <dbReference type="HAMAP-Rule" id="MF_00528"/>
    </source>
</evidence>
<evidence type="ECO:0000256" key="1">
    <source>
        <dbReference type="ARBA" id="ARBA00001968"/>
    </source>
</evidence>
<dbReference type="EC" id="3.6.1.9" evidence="4"/>
<dbReference type="Proteomes" id="UP001566331">
    <property type="component" value="Unassembled WGS sequence"/>
</dbReference>
<dbReference type="PANTHER" id="PTHR43213">
    <property type="entry name" value="BIFUNCTIONAL DTTP/UTP PYROPHOSPHATASE/METHYLTRANSFERASE PROTEIN-RELATED"/>
    <property type="match status" value="1"/>
</dbReference>
<evidence type="ECO:0000313" key="6">
    <source>
        <dbReference type="Proteomes" id="UP001566331"/>
    </source>
</evidence>
<dbReference type="InterPro" id="IPR029001">
    <property type="entry name" value="ITPase-like_fam"/>
</dbReference>
<comment type="catalytic activity">
    <reaction evidence="4">
        <text>UTP + H2O = UMP + diphosphate + H(+)</text>
        <dbReference type="Rhea" id="RHEA:29395"/>
        <dbReference type="ChEBI" id="CHEBI:15377"/>
        <dbReference type="ChEBI" id="CHEBI:15378"/>
        <dbReference type="ChEBI" id="CHEBI:33019"/>
        <dbReference type="ChEBI" id="CHEBI:46398"/>
        <dbReference type="ChEBI" id="CHEBI:57865"/>
        <dbReference type="EC" id="3.6.1.9"/>
    </reaction>
</comment>
<feature type="site" description="Important for substrate specificity" evidence="4">
    <location>
        <position position="153"/>
    </location>
</feature>
<sequence length="216" mass="21886">MLHLASKSPRRRELLARLGVPFAPLDVDIPEAPLPDETPKAYVCRVAREKAAAGWRLLGAPVQDAVLGADTEVVLGDEVFGKPRDADAAAAMLRRLSGRTHTVISAVTLRTAAGERQAVSVSEVTFTGLADADVVAYVAGGEPMGKAGGYAIQGGAEAFVAHLAGSYSGVVGLPLFETAALLRAGGFAVAGFAAPEPRARAGSAASPSPAATASTG</sequence>
<organism evidence="5 6">
    <name type="scientific">Luteimonas salinilitoris</name>
    <dbReference type="NCBI Taxonomy" id="3237697"/>
    <lineage>
        <taxon>Bacteria</taxon>
        <taxon>Pseudomonadati</taxon>
        <taxon>Pseudomonadota</taxon>
        <taxon>Gammaproteobacteria</taxon>
        <taxon>Lysobacterales</taxon>
        <taxon>Lysobacteraceae</taxon>
        <taxon>Luteimonas</taxon>
    </lineage>
</organism>
<dbReference type="Gene3D" id="3.90.950.10">
    <property type="match status" value="1"/>
</dbReference>
<keyword evidence="2 4" id="KW-0378">Hydrolase</keyword>
<evidence type="ECO:0000256" key="2">
    <source>
        <dbReference type="ARBA" id="ARBA00022801"/>
    </source>
</evidence>
<dbReference type="InterPro" id="IPR003697">
    <property type="entry name" value="Maf-like"/>
</dbReference>
<gene>
    <name evidence="5" type="ORF">AB6713_18395</name>
</gene>
<feature type="active site" description="Proton acceptor" evidence="4">
    <location>
        <position position="70"/>
    </location>
</feature>
<dbReference type="HAMAP" id="MF_00528">
    <property type="entry name" value="Maf"/>
    <property type="match status" value="1"/>
</dbReference>
<comment type="cofactor">
    <cofactor evidence="1 4">
        <name>a divalent metal cation</name>
        <dbReference type="ChEBI" id="CHEBI:60240"/>
    </cofactor>
</comment>
<dbReference type="SUPFAM" id="SSF52972">
    <property type="entry name" value="ITPase-like"/>
    <property type="match status" value="1"/>
</dbReference>
<comment type="similarity">
    <text evidence="4">Belongs to the Maf family. YhdE subfamily.</text>
</comment>
<dbReference type="EMBL" id="JBFWIC010000040">
    <property type="protein sequence ID" value="MEZ0476567.1"/>
    <property type="molecule type" value="Genomic_DNA"/>
</dbReference>
<dbReference type="PIRSF" id="PIRSF006305">
    <property type="entry name" value="Maf"/>
    <property type="match status" value="1"/>
</dbReference>
<reference evidence="5 6" key="1">
    <citation type="submission" date="2024-07" db="EMBL/GenBank/DDBJ databases">
        <title>Luteimonas salilacus sp. nov., isolated from the shore soil of Salt Lake in Tibet of China.</title>
        <authorList>
            <person name="Zhang X."/>
            <person name="Li A."/>
        </authorList>
    </citation>
    <scope>NUCLEOTIDE SEQUENCE [LARGE SCALE GENOMIC DNA]</scope>
    <source>
        <strain evidence="5 6">B3-2-R+30</strain>
    </source>
</reference>
<dbReference type="GO" id="GO:0016787">
    <property type="term" value="F:hydrolase activity"/>
    <property type="evidence" value="ECO:0007669"/>
    <property type="project" value="UniProtKB-KW"/>
</dbReference>